<protein>
    <submittedName>
        <fullName evidence="1">Uncharacterized protein</fullName>
    </submittedName>
</protein>
<organism evidence="1 2">
    <name type="scientific">Geoglobus acetivorans</name>
    <dbReference type="NCBI Taxonomy" id="565033"/>
    <lineage>
        <taxon>Archaea</taxon>
        <taxon>Methanobacteriati</taxon>
        <taxon>Methanobacteriota</taxon>
        <taxon>Archaeoglobi</taxon>
        <taxon>Archaeoglobales</taxon>
        <taxon>Archaeoglobaceae</taxon>
        <taxon>Geoglobus</taxon>
    </lineage>
</organism>
<evidence type="ECO:0000313" key="1">
    <source>
        <dbReference type="EMBL" id="AIY91128.1"/>
    </source>
</evidence>
<dbReference type="STRING" id="565033.GACE_2106"/>
<accession>A0A0A7GGY5</accession>
<dbReference type="GeneID" id="24798668"/>
<dbReference type="HOGENOM" id="CLU_2257242_0_0_2"/>
<sequence length="103" mass="11744">MWIGVECVECGAQNVVSLSVDVGISSYIALEDIKIQETVNFDIFFSKYRHFITELSDFPVSKQILLRKIKDTFNCSFALANDILERLKIDLGLYEQNGVIYEA</sequence>
<dbReference type="KEGG" id="gac:GACE_2106"/>
<evidence type="ECO:0000313" key="2">
    <source>
        <dbReference type="Proteomes" id="UP000030624"/>
    </source>
</evidence>
<proteinExistence type="predicted"/>
<dbReference type="Proteomes" id="UP000030624">
    <property type="component" value="Chromosome"/>
</dbReference>
<dbReference type="AlphaFoldDB" id="A0A0A7GGY5"/>
<gene>
    <name evidence="1" type="ORF">GACE_2106</name>
</gene>
<reference evidence="1 2" key="1">
    <citation type="journal article" date="2015" name="Appl. Environ. Microbiol.">
        <title>The Geoglobus acetivorans genome: Fe(III) reduction, acetate utilization, autotrophic growth, and degradation of aromatic compounds in a hyperthermophilic archaeon.</title>
        <authorList>
            <person name="Mardanov A.V."/>
            <person name="Slododkina G.B."/>
            <person name="Slobodkin A.I."/>
            <person name="Beletsky A.V."/>
            <person name="Gavrilov S.N."/>
            <person name="Kublanov I.V."/>
            <person name="Bonch-Osmolovskaya E.A."/>
            <person name="Skryabin K.G."/>
            <person name="Ravin N.V."/>
        </authorList>
    </citation>
    <scope>NUCLEOTIDE SEQUENCE [LARGE SCALE GENOMIC DNA]</scope>
    <source>
        <strain evidence="1 2">SBH6</strain>
    </source>
</reference>
<dbReference type="RefSeq" id="WP_048093238.1">
    <property type="nucleotide sequence ID" value="NZ_CP009552.1"/>
</dbReference>
<name>A0A0A7GGY5_GEOAI</name>
<dbReference type="EMBL" id="CP009552">
    <property type="protein sequence ID" value="AIY91128.1"/>
    <property type="molecule type" value="Genomic_DNA"/>
</dbReference>